<name>A0A2L1UYG0_9GAMM</name>
<dbReference type="EMBL" id="CP019063">
    <property type="protein sequence ID" value="AVF37930.1"/>
    <property type="molecule type" value="Genomic_DNA"/>
</dbReference>
<evidence type="ECO:0000313" key="1">
    <source>
        <dbReference type="EMBL" id="AVF37930.1"/>
    </source>
</evidence>
<keyword evidence="2" id="KW-0614">Plasmid</keyword>
<dbReference type="Proteomes" id="UP000239197">
    <property type="component" value="Plasmid unnamed1"/>
</dbReference>
<reference evidence="2" key="2">
    <citation type="submission" date="2017-01" db="EMBL/GenBank/DDBJ databases">
        <authorList>
            <person name="Kumar R."/>
            <person name="Singh D."/>
            <person name="Kumar S."/>
        </authorList>
    </citation>
    <scope>NUCLEOTIDE SEQUENCE</scope>
    <source>
        <strain evidence="2">ERMR1:05</strain>
        <plasmid evidence="2">unnamed1</plasmid>
    </source>
</reference>
<dbReference type="KEGG" id="rox:BV494_21525"/>
<keyword evidence="3" id="KW-1185">Reference proteome</keyword>
<protein>
    <recommendedName>
        <fullName evidence="4">SMI1/KNR4 family protein</fullName>
    </recommendedName>
</protein>
<evidence type="ECO:0000313" key="3">
    <source>
        <dbReference type="Proteomes" id="UP000239197"/>
    </source>
</evidence>
<dbReference type="KEGG" id="rox:BV494_21510"/>
<reference evidence="2" key="3">
    <citation type="journal article" date="2022" name="Extremophiles">
        <title>Rahnella sikkimica sp. nov., a novel cold-tolerant bacterium isolated from the glacier of Sikkim Himalaya with plant growth-promoting properties.</title>
        <authorList>
            <person name="Kumar A."/>
            <person name="Le Fleche-Mateos A."/>
            <person name="Kumar R."/>
            <person name="Lomprez F."/>
            <person name="Fichenick F."/>
            <person name="Singh D."/>
            <person name="Grimont P.A.D."/>
            <person name="Kumar S."/>
        </authorList>
    </citation>
    <scope>NUCLEOTIDE SEQUENCE</scope>
    <source>
        <strain evidence="2">ERMR1:05</strain>
    </source>
</reference>
<sequence>MDLQKEIEKLKNGINIPEEIELLYKWIEKNGFVEARDGLIETPKGMVGDPAVFQYGRINVDYEFSPEITFTTSAHKGLNYWFDLPEITDEISSRLVPFAESGFDGSRLAFWLDDNNVLRFVHMGSGSASTLCCIIANDEKEFLSLLSIGYGQLGDVCDFSLSPEEIADGEEIKINYSFVDWLEKTFSIKRPSNAANIIKETPDIGDEDTIDEFCLWCNKQFRQ</sequence>
<reference evidence="3" key="1">
    <citation type="submission" date="2017-01" db="EMBL/GenBank/DDBJ databases">
        <title>Genome sequence of Rouxiella sp. ERMR1:05.</title>
        <authorList>
            <person name="Kumar R."/>
            <person name="Singh D."/>
            <person name="Kumar S."/>
        </authorList>
    </citation>
    <scope>NUCLEOTIDE SEQUENCE [LARGE SCALE GENOMIC DNA]</scope>
    <source>
        <strain evidence="3">ERMR1:05</strain>
        <plasmid evidence="3">unnamed1</plasmid>
    </source>
</reference>
<gene>
    <name evidence="1" type="ORF">BV494_21510</name>
    <name evidence="2" type="ORF">BV494_21525</name>
</gene>
<proteinExistence type="predicted"/>
<accession>A0A2L1UYG0</accession>
<evidence type="ECO:0008006" key="4">
    <source>
        <dbReference type="Google" id="ProtNLM"/>
    </source>
</evidence>
<dbReference type="OrthoDB" id="9816539at2"/>
<dbReference type="EMBL" id="CP019063">
    <property type="protein sequence ID" value="AVF37931.1"/>
    <property type="molecule type" value="Genomic_DNA"/>
</dbReference>
<evidence type="ECO:0000313" key="2">
    <source>
        <dbReference type="EMBL" id="AVF37931.1"/>
    </source>
</evidence>
<dbReference type="AlphaFoldDB" id="A0A2L1UYG0"/>
<geneLocation type="plasmid" evidence="2 3">
    <name>unnamed1</name>
</geneLocation>
<organism evidence="2 3">
    <name type="scientific">Rahnella sikkimica</name>
    <dbReference type="NCBI Taxonomy" id="1805933"/>
    <lineage>
        <taxon>Bacteria</taxon>
        <taxon>Pseudomonadati</taxon>
        <taxon>Pseudomonadota</taxon>
        <taxon>Gammaproteobacteria</taxon>
        <taxon>Enterobacterales</taxon>
        <taxon>Yersiniaceae</taxon>
        <taxon>Rahnella</taxon>
    </lineage>
</organism>